<keyword evidence="4 7" id="KW-0418">Kinase</keyword>
<evidence type="ECO:0000256" key="1">
    <source>
        <dbReference type="ARBA" id="ARBA00022527"/>
    </source>
</evidence>
<gene>
    <name evidence="7" type="ORF">TRFO_34659</name>
</gene>
<keyword evidence="1" id="KW-0723">Serine/threonine-protein kinase</keyword>
<protein>
    <submittedName>
        <fullName evidence="7">CAMK family protein kinase</fullName>
    </submittedName>
</protein>
<dbReference type="Proteomes" id="UP000179807">
    <property type="component" value="Unassembled WGS sequence"/>
</dbReference>
<evidence type="ECO:0000256" key="4">
    <source>
        <dbReference type="ARBA" id="ARBA00022777"/>
    </source>
</evidence>
<proteinExistence type="predicted"/>
<sequence>MLHKNEKIAHYVCIRVLSDRGQSPVYLVEDLKDGVSYACKVVDRSKIDQSILTHLEHEIRIHAFLRHENVVALKDVIYTDKYIAILTEYCSNGDLFEQIMKGYVKGRLFYEFFSQIAQGLDYIHSKGIAHLDLKPENVFIDSNYVAKIADFGCCEEVSHFSKCKDIMGTLYYIAPEMLKSDCADPRFCDIWSFGVIMYSTINGFLPWGNECSSDKEIIEMIKRCHIKFPQTMPSLLVGLIMKCLSLNPYNRPTSKELIQSSILCKYKPQRQLQKVSTADALFKNTRIFKQGASCLIKKSRRKSLQCI</sequence>
<comment type="caution">
    <text evidence="7">The sequence shown here is derived from an EMBL/GenBank/DDBJ whole genome shotgun (WGS) entry which is preliminary data.</text>
</comment>
<dbReference type="SUPFAM" id="SSF56112">
    <property type="entry name" value="Protein kinase-like (PK-like)"/>
    <property type="match status" value="1"/>
</dbReference>
<dbReference type="InterPro" id="IPR000719">
    <property type="entry name" value="Prot_kinase_dom"/>
</dbReference>
<dbReference type="GO" id="GO:0004674">
    <property type="term" value="F:protein serine/threonine kinase activity"/>
    <property type="evidence" value="ECO:0007669"/>
    <property type="project" value="UniProtKB-KW"/>
</dbReference>
<dbReference type="EMBL" id="MLAK01001029">
    <property type="protein sequence ID" value="OHS98971.1"/>
    <property type="molecule type" value="Genomic_DNA"/>
</dbReference>
<dbReference type="InterPro" id="IPR011009">
    <property type="entry name" value="Kinase-like_dom_sf"/>
</dbReference>
<keyword evidence="3" id="KW-0547">Nucleotide-binding</keyword>
<dbReference type="PANTHER" id="PTHR24345:SF0">
    <property type="entry name" value="CELL CYCLE SERINE_THREONINE-PROTEIN KINASE CDC5_MSD2"/>
    <property type="match status" value="1"/>
</dbReference>
<keyword evidence="2" id="KW-0808">Transferase</keyword>
<evidence type="ECO:0000259" key="6">
    <source>
        <dbReference type="PROSITE" id="PS50011"/>
    </source>
</evidence>
<evidence type="ECO:0000313" key="7">
    <source>
        <dbReference type="EMBL" id="OHS98971.1"/>
    </source>
</evidence>
<keyword evidence="5" id="KW-0067">ATP-binding</keyword>
<dbReference type="PROSITE" id="PS00108">
    <property type="entry name" value="PROTEIN_KINASE_ST"/>
    <property type="match status" value="1"/>
</dbReference>
<dbReference type="SMART" id="SM00220">
    <property type="entry name" value="S_TKc"/>
    <property type="match status" value="1"/>
</dbReference>
<reference evidence="7" key="1">
    <citation type="submission" date="2016-10" db="EMBL/GenBank/DDBJ databases">
        <authorList>
            <person name="Benchimol M."/>
            <person name="Almeida L.G."/>
            <person name="Vasconcelos A.T."/>
            <person name="Perreira-Neves A."/>
            <person name="Rosa I.A."/>
            <person name="Tasca T."/>
            <person name="Bogo M.R."/>
            <person name="de Souza W."/>
        </authorList>
    </citation>
    <scope>NUCLEOTIDE SEQUENCE [LARGE SCALE GENOMIC DNA]</scope>
    <source>
        <strain evidence="7">K</strain>
    </source>
</reference>
<dbReference type="PANTHER" id="PTHR24345">
    <property type="entry name" value="SERINE/THREONINE-PROTEIN KINASE PLK"/>
    <property type="match status" value="1"/>
</dbReference>
<dbReference type="GO" id="GO:0005524">
    <property type="term" value="F:ATP binding"/>
    <property type="evidence" value="ECO:0007669"/>
    <property type="project" value="UniProtKB-KW"/>
</dbReference>
<dbReference type="VEuPathDB" id="TrichDB:TRFO_34659"/>
<dbReference type="GO" id="GO:0005634">
    <property type="term" value="C:nucleus"/>
    <property type="evidence" value="ECO:0007669"/>
    <property type="project" value="TreeGrafter"/>
</dbReference>
<accession>A0A1J4JN51</accession>
<dbReference type="OrthoDB" id="541276at2759"/>
<dbReference type="Pfam" id="PF00069">
    <property type="entry name" value="Pkinase"/>
    <property type="match status" value="1"/>
</dbReference>
<name>A0A1J4JN51_9EUKA</name>
<dbReference type="Gene3D" id="1.10.510.10">
    <property type="entry name" value="Transferase(Phosphotransferase) domain 1"/>
    <property type="match status" value="1"/>
</dbReference>
<feature type="domain" description="Protein kinase" evidence="6">
    <location>
        <begin position="11"/>
        <end position="263"/>
    </location>
</feature>
<evidence type="ECO:0000313" key="8">
    <source>
        <dbReference type="Proteomes" id="UP000179807"/>
    </source>
</evidence>
<dbReference type="InterPro" id="IPR008271">
    <property type="entry name" value="Ser/Thr_kinase_AS"/>
</dbReference>
<dbReference type="PROSITE" id="PS50011">
    <property type="entry name" value="PROTEIN_KINASE_DOM"/>
    <property type="match status" value="1"/>
</dbReference>
<dbReference type="RefSeq" id="XP_068352108.1">
    <property type="nucleotide sequence ID" value="XM_068509787.1"/>
</dbReference>
<keyword evidence="8" id="KW-1185">Reference proteome</keyword>
<evidence type="ECO:0000256" key="2">
    <source>
        <dbReference type="ARBA" id="ARBA00022679"/>
    </source>
</evidence>
<evidence type="ECO:0000256" key="5">
    <source>
        <dbReference type="ARBA" id="ARBA00022840"/>
    </source>
</evidence>
<dbReference type="GeneID" id="94844491"/>
<evidence type="ECO:0000256" key="3">
    <source>
        <dbReference type="ARBA" id="ARBA00022741"/>
    </source>
</evidence>
<dbReference type="AlphaFoldDB" id="A0A1J4JN51"/>
<organism evidence="7 8">
    <name type="scientific">Tritrichomonas foetus</name>
    <dbReference type="NCBI Taxonomy" id="1144522"/>
    <lineage>
        <taxon>Eukaryota</taxon>
        <taxon>Metamonada</taxon>
        <taxon>Parabasalia</taxon>
        <taxon>Tritrichomonadida</taxon>
        <taxon>Tritrichomonadidae</taxon>
        <taxon>Tritrichomonas</taxon>
    </lineage>
</organism>